<proteinExistence type="predicted"/>
<evidence type="ECO:0000313" key="2">
    <source>
        <dbReference type="EMBL" id="KAE9405749.1"/>
    </source>
</evidence>
<organism evidence="2 3">
    <name type="scientific">Gymnopus androsaceus JB14</name>
    <dbReference type="NCBI Taxonomy" id="1447944"/>
    <lineage>
        <taxon>Eukaryota</taxon>
        <taxon>Fungi</taxon>
        <taxon>Dikarya</taxon>
        <taxon>Basidiomycota</taxon>
        <taxon>Agaricomycotina</taxon>
        <taxon>Agaricomycetes</taxon>
        <taxon>Agaricomycetidae</taxon>
        <taxon>Agaricales</taxon>
        <taxon>Marasmiineae</taxon>
        <taxon>Omphalotaceae</taxon>
        <taxon>Gymnopus</taxon>
    </lineage>
</organism>
<keyword evidence="3" id="KW-1185">Reference proteome</keyword>
<gene>
    <name evidence="2" type="ORF">BT96DRAFT_972401</name>
</gene>
<feature type="chain" id="PRO_5025344162" evidence="1">
    <location>
        <begin position="24"/>
        <end position="225"/>
    </location>
</feature>
<evidence type="ECO:0000256" key="1">
    <source>
        <dbReference type="SAM" id="SignalP"/>
    </source>
</evidence>
<reference evidence="2" key="1">
    <citation type="journal article" date="2019" name="Environ. Microbiol.">
        <title>Fungal ecological strategies reflected in gene transcription - a case study of two litter decomposers.</title>
        <authorList>
            <person name="Barbi F."/>
            <person name="Kohler A."/>
            <person name="Barry K."/>
            <person name="Baskaran P."/>
            <person name="Daum C."/>
            <person name="Fauchery L."/>
            <person name="Ihrmark K."/>
            <person name="Kuo A."/>
            <person name="LaButti K."/>
            <person name="Lipzen A."/>
            <person name="Morin E."/>
            <person name="Grigoriev I.V."/>
            <person name="Henrissat B."/>
            <person name="Lindahl B."/>
            <person name="Martin F."/>
        </authorList>
    </citation>
    <scope>NUCLEOTIDE SEQUENCE</scope>
    <source>
        <strain evidence="2">JB14</strain>
    </source>
</reference>
<feature type="signal peptide" evidence="1">
    <location>
        <begin position="1"/>
        <end position="23"/>
    </location>
</feature>
<name>A0A6A4I4U2_9AGAR</name>
<evidence type="ECO:0000313" key="3">
    <source>
        <dbReference type="Proteomes" id="UP000799118"/>
    </source>
</evidence>
<dbReference type="EMBL" id="ML769407">
    <property type="protein sequence ID" value="KAE9405749.1"/>
    <property type="molecule type" value="Genomic_DNA"/>
</dbReference>
<keyword evidence="1" id="KW-0732">Signal</keyword>
<accession>A0A6A4I4U2</accession>
<sequence length="225" mass="24348">MLLTPSTLFAMFSLGTSFLAVAAVPFPIAAEHERRAGPSAAASGKLIVPVQLRIQTFNKPEMYDMRWSLLVDKTHGVVANGGDTLDVATAPLVPTQFIYDPKDDTERPLKGQTASKALAYYEAKSEDPKAKAGTKSAPKPQVTIDSLDNLKATFENEAEIGQSVERSCYEDKDGTEPDYGRLGCYSLSGKNAAEKKYIPEIPAAFTQLVLKNHAKVHATVWSGKA</sequence>
<dbReference type="Proteomes" id="UP000799118">
    <property type="component" value="Unassembled WGS sequence"/>
</dbReference>
<dbReference type="AlphaFoldDB" id="A0A6A4I4U2"/>
<protein>
    <submittedName>
        <fullName evidence="2">Uncharacterized protein</fullName>
    </submittedName>
</protein>